<dbReference type="InterPro" id="IPR053941">
    <property type="entry name" value="Csm6_HEPN"/>
</dbReference>
<dbReference type="OrthoDB" id="5243123at2"/>
<dbReference type="AlphaFoldDB" id="A0A3S5F7S8"/>
<protein>
    <submittedName>
        <fullName evidence="3">CRISPR type III-A/MTUBE-associated protein Csm6</fullName>
    </submittedName>
</protein>
<feature type="domain" description="Csm6 CARF" evidence="2">
    <location>
        <begin position="79"/>
        <end position="177"/>
    </location>
</feature>
<dbReference type="NCBIfam" id="TIGR02672">
    <property type="entry name" value="cas_csm6"/>
    <property type="match status" value="1"/>
</dbReference>
<dbReference type="InterPro" id="IPR013489">
    <property type="entry name" value="CRISPR-assoc_prot_Csm6"/>
</dbReference>
<dbReference type="Pfam" id="PF09659">
    <property type="entry name" value="Cas_Csm6_HEPN"/>
    <property type="match status" value="1"/>
</dbReference>
<reference evidence="3 4" key="1">
    <citation type="submission" date="2018-12" db="EMBL/GenBank/DDBJ databases">
        <authorList>
            <consortium name="Pathogen Informatics"/>
        </authorList>
    </citation>
    <scope>NUCLEOTIDE SEQUENCE [LARGE SCALE GENOMIC DNA]</scope>
    <source>
        <strain evidence="3 4">NCTC13079</strain>
    </source>
</reference>
<evidence type="ECO:0000259" key="1">
    <source>
        <dbReference type="Pfam" id="PF09659"/>
    </source>
</evidence>
<dbReference type="InterPro" id="IPR053955">
    <property type="entry name" value="Csm6_CARF"/>
</dbReference>
<name>A0A3S5F7S8_9FIRM</name>
<dbReference type="KEGG" id="piv:NCTC13079_00236"/>
<keyword evidence="4" id="KW-1185">Reference proteome</keyword>
<evidence type="ECO:0000313" key="4">
    <source>
        <dbReference type="Proteomes" id="UP000269544"/>
    </source>
</evidence>
<organism evidence="3 4">
    <name type="scientific">Aedoeadaptatus ivorii</name>
    <dbReference type="NCBI Taxonomy" id="54006"/>
    <lineage>
        <taxon>Bacteria</taxon>
        <taxon>Bacillati</taxon>
        <taxon>Bacillota</taxon>
        <taxon>Tissierellia</taxon>
        <taxon>Tissierellales</taxon>
        <taxon>Peptoniphilaceae</taxon>
        <taxon>Aedoeadaptatus</taxon>
    </lineage>
</organism>
<proteinExistence type="predicted"/>
<dbReference type="Proteomes" id="UP000269544">
    <property type="component" value="Chromosome"/>
</dbReference>
<gene>
    <name evidence="3" type="ORF">NCTC13079_00236</name>
</gene>
<dbReference type="Pfam" id="PF22208">
    <property type="entry name" value="Cas_Csm6_CARF"/>
    <property type="match status" value="1"/>
</dbReference>
<sequence>METRILFSCVGNTDPMNQNNLHDGPILHIIRNYRPAKVYLYLSRQMLKCHREENRYEPYIQNLAEREGFEIEIERIERSELVDVHLFDILFRDFRTLIEDIHKQYPQAQILLNASSGTPGMKSALSTLSTFMDFPTTVVQVATPKTGTHDTPKDVDENFWDLLWEMNEDNHRNSKRCIELKNPNLNYEIKSGIIANLIDSYDYDAAYDIALSIRDLLDPKALEYLRAQKYRKNLDFEKAEAGLKHIKKKDLLTIEHREYRNIFEYFLKWQSDLRVGDYRAFMIEISPLLAGLQRRIIEKYYPEQPRIKDDATWEKQKFCEPIEKLLHGQFSGFAGELRAWQINALLKKLPKIPSEITKRLVDLRSVEERRNRFAHQIIKISKEDLEGRMKQLDFIVNDAWYLVNELCEFSSTSEQIFKNAYDEVNKKIKASL</sequence>
<feature type="domain" description="Csm6 HEPN" evidence="1">
    <location>
        <begin position="261"/>
        <end position="429"/>
    </location>
</feature>
<accession>A0A3S5F7S8</accession>
<dbReference type="RefSeq" id="WP_126464708.1">
    <property type="nucleotide sequence ID" value="NZ_LR134523.1"/>
</dbReference>
<evidence type="ECO:0000259" key="2">
    <source>
        <dbReference type="Pfam" id="PF22208"/>
    </source>
</evidence>
<evidence type="ECO:0000313" key="3">
    <source>
        <dbReference type="EMBL" id="VEJ34626.1"/>
    </source>
</evidence>
<dbReference type="EMBL" id="LR134523">
    <property type="protein sequence ID" value="VEJ34626.1"/>
    <property type="molecule type" value="Genomic_DNA"/>
</dbReference>